<keyword evidence="3" id="KW-0804">Transcription</keyword>
<reference evidence="5" key="1">
    <citation type="journal article" date="2021" name="PeerJ">
        <title>Extensive microbial diversity within the chicken gut microbiome revealed by metagenomics and culture.</title>
        <authorList>
            <person name="Gilroy R."/>
            <person name="Ravi A."/>
            <person name="Getino M."/>
            <person name="Pursley I."/>
            <person name="Horton D.L."/>
            <person name="Alikhan N.F."/>
            <person name="Baker D."/>
            <person name="Gharbi K."/>
            <person name="Hall N."/>
            <person name="Watson M."/>
            <person name="Adriaenssens E.M."/>
            <person name="Foster-Nyarko E."/>
            <person name="Jarju S."/>
            <person name="Secka A."/>
            <person name="Antonio M."/>
            <person name="Oren A."/>
            <person name="Chaudhuri R.R."/>
            <person name="La Ragione R."/>
            <person name="Hildebrand F."/>
            <person name="Pallen M.J."/>
        </authorList>
    </citation>
    <scope>NUCLEOTIDE SEQUENCE</scope>
    <source>
        <strain evidence="5">687</strain>
    </source>
</reference>
<name>A0A9E2KQR1_9GAMM</name>
<dbReference type="PRINTS" id="PR00032">
    <property type="entry name" value="HTHARAC"/>
</dbReference>
<gene>
    <name evidence="5" type="ORF">IAA31_07520</name>
</gene>
<dbReference type="EMBL" id="JAHLFG010000082">
    <property type="protein sequence ID" value="MBU3827322.1"/>
    <property type="molecule type" value="Genomic_DNA"/>
</dbReference>
<evidence type="ECO:0000256" key="2">
    <source>
        <dbReference type="ARBA" id="ARBA00023125"/>
    </source>
</evidence>
<dbReference type="SMART" id="SM00342">
    <property type="entry name" value="HTH_ARAC"/>
    <property type="match status" value="1"/>
</dbReference>
<dbReference type="InterPro" id="IPR009594">
    <property type="entry name" value="Tscrpt_reg_HTH_AraC_N"/>
</dbReference>
<dbReference type="AlphaFoldDB" id="A0A9E2KQR1"/>
<sequence>MSQSEPLNKAKILLRRLLKASGELQTAIPGLTCGRRDEIGPPCNSLPEPFVTLLVEGSKTTSYPGDRPLQYHQGQCLVSGVTSPNAASFHCSLSDPLLFITLRLDYQIINELLDKLPNFAQRPRDLHMCPAVVIDATPELEDAFVRLMELVDSPERIDILAPLIKQEIHYYLLMSVAGSMLSGFALSGVVPNQLARSINYLKENYQQPIFVEDLAKMVHMAPSTFFRHFKAMFGLTPMQYHKQLRLFAARKMLWQQQGSVSQIAYEVGYESASQFSRDYKKLFGLTPTAERSPEHKTDEA</sequence>
<keyword evidence="2" id="KW-0238">DNA-binding</keyword>
<dbReference type="InterPro" id="IPR018062">
    <property type="entry name" value="HTH_AraC-typ_CS"/>
</dbReference>
<dbReference type="GO" id="GO:0003700">
    <property type="term" value="F:DNA-binding transcription factor activity"/>
    <property type="evidence" value="ECO:0007669"/>
    <property type="project" value="InterPro"/>
</dbReference>
<evidence type="ECO:0000259" key="4">
    <source>
        <dbReference type="PROSITE" id="PS01124"/>
    </source>
</evidence>
<dbReference type="InterPro" id="IPR020449">
    <property type="entry name" value="Tscrpt_reg_AraC-type_HTH"/>
</dbReference>
<dbReference type="InterPro" id="IPR018060">
    <property type="entry name" value="HTH_AraC"/>
</dbReference>
<dbReference type="GO" id="GO:0043565">
    <property type="term" value="F:sequence-specific DNA binding"/>
    <property type="evidence" value="ECO:0007669"/>
    <property type="project" value="InterPro"/>
</dbReference>
<protein>
    <submittedName>
        <fullName evidence="5">AraC family transcriptional regulator</fullName>
    </submittedName>
</protein>
<dbReference type="InterPro" id="IPR009057">
    <property type="entry name" value="Homeodomain-like_sf"/>
</dbReference>
<comment type="caution">
    <text evidence="5">The sequence shown here is derived from an EMBL/GenBank/DDBJ whole genome shotgun (WGS) entry which is preliminary data.</text>
</comment>
<dbReference type="PANTHER" id="PTHR43436:SF1">
    <property type="entry name" value="TRANSCRIPTIONAL REGULATORY PROTEIN"/>
    <property type="match status" value="1"/>
</dbReference>
<dbReference type="Gene3D" id="1.10.10.60">
    <property type="entry name" value="Homeodomain-like"/>
    <property type="match status" value="2"/>
</dbReference>
<dbReference type="PROSITE" id="PS01124">
    <property type="entry name" value="HTH_ARAC_FAMILY_2"/>
    <property type="match status" value="1"/>
</dbReference>
<organism evidence="5 6">
    <name type="scientific">Candidatus Anaerobiospirillum merdipullorum</name>
    <dbReference type="NCBI Taxonomy" id="2838450"/>
    <lineage>
        <taxon>Bacteria</taxon>
        <taxon>Pseudomonadati</taxon>
        <taxon>Pseudomonadota</taxon>
        <taxon>Gammaproteobacteria</taxon>
        <taxon>Aeromonadales</taxon>
        <taxon>Succinivibrionaceae</taxon>
        <taxon>Anaerobiospirillum</taxon>
    </lineage>
</organism>
<dbReference type="Pfam" id="PF12833">
    <property type="entry name" value="HTH_18"/>
    <property type="match status" value="1"/>
</dbReference>
<dbReference type="PROSITE" id="PS00041">
    <property type="entry name" value="HTH_ARAC_FAMILY_1"/>
    <property type="match status" value="1"/>
</dbReference>
<dbReference type="SUPFAM" id="SSF46689">
    <property type="entry name" value="Homeodomain-like"/>
    <property type="match status" value="2"/>
</dbReference>
<dbReference type="PANTHER" id="PTHR43436">
    <property type="entry name" value="ARAC-FAMILY TRANSCRIPTIONAL REGULATOR"/>
    <property type="match status" value="1"/>
</dbReference>
<evidence type="ECO:0000256" key="3">
    <source>
        <dbReference type="ARBA" id="ARBA00023163"/>
    </source>
</evidence>
<feature type="domain" description="HTH araC/xylS-type" evidence="4">
    <location>
        <begin position="195"/>
        <end position="293"/>
    </location>
</feature>
<accession>A0A9E2KQR1</accession>
<keyword evidence="1" id="KW-0805">Transcription regulation</keyword>
<proteinExistence type="predicted"/>
<dbReference type="Pfam" id="PF06719">
    <property type="entry name" value="AraC_N"/>
    <property type="match status" value="1"/>
</dbReference>
<dbReference type="Proteomes" id="UP000824150">
    <property type="component" value="Unassembled WGS sequence"/>
</dbReference>
<reference evidence="5" key="2">
    <citation type="submission" date="2021-04" db="EMBL/GenBank/DDBJ databases">
        <authorList>
            <person name="Gilroy R."/>
        </authorList>
    </citation>
    <scope>NUCLEOTIDE SEQUENCE</scope>
    <source>
        <strain evidence="5">687</strain>
    </source>
</reference>
<evidence type="ECO:0000313" key="6">
    <source>
        <dbReference type="Proteomes" id="UP000824150"/>
    </source>
</evidence>
<evidence type="ECO:0000256" key="1">
    <source>
        <dbReference type="ARBA" id="ARBA00023015"/>
    </source>
</evidence>
<evidence type="ECO:0000313" key="5">
    <source>
        <dbReference type="EMBL" id="MBU3827322.1"/>
    </source>
</evidence>